<organism evidence="1 2">
    <name type="scientific">Acropora cervicornis</name>
    <name type="common">Staghorn coral</name>
    <dbReference type="NCBI Taxonomy" id="6130"/>
    <lineage>
        <taxon>Eukaryota</taxon>
        <taxon>Metazoa</taxon>
        <taxon>Cnidaria</taxon>
        <taxon>Anthozoa</taxon>
        <taxon>Hexacorallia</taxon>
        <taxon>Scleractinia</taxon>
        <taxon>Astrocoeniina</taxon>
        <taxon>Acroporidae</taxon>
        <taxon>Acropora</taxon>
    </lineage>
</organism>
<dbReference type="Proteomes" id="UP001249851">
    <property type="component" value="Unassembled WGS sequence"/>
</dbReference>
<dbReference type="PANTHER" id="PTHR34204:SF2">
    <property type="entry name" value="RNA-BINDING ASCH DOMAIN PROTEIN"/>
    <property type="match status" value="1"/>
</dbReference>
<dbReference type="AlphaFoldDB" id="A0AAD9VF20"/>
<gene>
    <name evidence="1" type="ORF">P5673_004126</name>
</gene>
<evidence type="ECO:0000313" key="2">
    <source>
        <dbReference type="Proteomes" id="UP001249851"/>
    </source>
</evidence>
<dbReference type="PANTHER" id="PTHR34204">
    <property type="entry name" value="RNA-BINDING ASCH DOMAIN PROTEIN"/>
    <property type="match status" value="1"/>
</dbReference>
<sequence>MLSVYSVSSILKGILEKESRKTYGLLSKEHCNALLLPEESTPLSSKGYPHFPLYVEISKKLWEYIEVEDFPTKTEDCGILNEGGSTEKRTHMSEKIIPRLTKLKMSWTGISSDEKVDELTSIIKILDIRGLLYLLNIRHTQGSVDRFPPPISTLVASFNKKHKPNAKLTVGARALSKHCHRDVTGEWWGVSVGSEEAKNEHANSILWRILEDASWINIHQLPHDLQVIEVRHADGYGARWSYDGTDFRGFLEPQMENGHAAGWKH</sequence>
<name>A0AAD9VF20_ACRCE</name>
<reference evidence="1" key="1">
    <citation type="journal article" date="2023" name="G3 (Bethesda)">
        <title>Whole genome assembly and annotation of the endangered Caribbean coral Acropora cervicornis.</title>
        <authorList>
            <person name="Selwyn J.D."/>
            <person name="Vollmer S.V."/>
        </authorList>
    </citation>
    <scope>NUCLEOTIDE SEQUENCE</scope>
    <source>
        <strain evidence="1">K2</strain>
    </source>
</reference>
<proteinExistence type="predicted"/>
<evidence type="ECO:0000313" key="1">
    <source>
        <dbReference type="EMBL" id="KAK2571520.1"/>
    </source>
</evidence>
<accession>A0AAD9VF20</accession>
<comment type="caution">
    <text evidence="1">The sequence shown here is derived from an EMBL/GenBank/DDBJ whole genome shotgun (WGS) entry which is preliminary data.</text>
</comment>
<reference evidence="1" key="2">
    <citation type="journal article" date="2023" name="Science">
        <title>Genomic signatures of disease resistance in endangered staghorn corals.</title>
        <authorList>
            <person name="Vollmer S.V."/>
            <person name="Selwyn J.D."/>
            <person name="Despard B.A."/>
            <person name="Roesel C.L."/>
        </authorList>
    </citation>
    <scope>NUCLEOTIDE SEQUENCE</scope>
    <source>
        <strain evidence="1">K2</strain>
    </source>
</reference>
<dbReference type="EMBL" id="JARQWQ010000006">
    <property type="protein sequence ID" value="KAK2571520.1"/>
    <property type="molecule type" value="Genomic_DNA"/>
</dbReference>
<protein>
    <submittedName>
        <fullName evidence="1">Uncharacterized protein</fullName>
    </submittedName>
</protein>
<keyword evidence="2" id="KW-1185">Reference proteome</keyword>